<name>A0A1H9JVE3_9ACTN</name>
<dbReference type="EMBL" id="FOET01000019">
    <property type="protein sequence ID" value="SEQ90734.1"/>
    <property type="molecule type" value="Genomic_DNA"/>
</dbReference>
<proteinExistence type="predicted"/>
<evidence type="ECO:0000313" key="2">
    <source>
        <dbReference type="EMBL" id="SEQ90734.1"/>
    </source>
</evidence>
<dbReference type="Proteomes" id="UP000199055">
    <property type="component" value="Unassembled WGS sequence"/>
</dbReference>
<reference evidence="2 3" key="1">
    <citation type="submission" date="2016-10" db="EMBL/GenBank/DDBJ databases">
        <authorList>
            <person name="de Groot N.N."/>
        </authorList>
    </citation>
    <scope>NUCLEOTIDE SEQUENCE [LARGE SCALE GENOMIC DNA]</scope>
    <source>
        <strain evidence="2 3">CGMCC 4.3519</strain>
    </source>
</reference>
<sequence length="152" mass="16648">MRAYDLADPYPWVTTDDDAMTAARLFAKRRLPALLVVDPEERPYAVVPGSQLLRAAVPDFALNEPVLADLLRDDHVELLAEKLHGLTVAQWIPRHGTVPAVVGRDTSAVRIAALMARTHTPLVAVVENDGERTRTVGAVTAARLMEYFLAQG</sequence>
<feature type="domain" description="CBS" evidence="1">
    <location>
        <begin position="8"/>
        <end position="55"/>
    </location>
</feature>
<feature type="domain" description="CBS" evidence="1">
    <location>
        <begin position="99"/>
        <end position="148"/>
    </location>
</feature>
<dbReference type="InterPro" id="IPR000644">
    <property type="entry name" value="CBS_dom"/>
</dbReference>
<dbReference type="AlphaFoldDB" id="A0A1H9JVE3"/>
<accession>A0A1H9JVE3</accession>
<dbReference type="SUPFAM" id="SSF54631">
    <property type="entry name" value="CBS-domain pair"/>
    <property type="match status" value="1"/>
</dbReference>
<dbReference type="CDD" id="cd17788">
    <property type="entry name" value="CBS_pair_bac"/>
    <property type="match status" value="1"/>
</dbReference>
<evidence type="ECO:0000313" key="3">
    <source>
        <dbReference type="Proteomes" id="UP000199055"/>
    </source>
</evidence>
<organism evidence="2 3">
    <name type="scientific">Streptomyces radiopugnans</name>
    <dbReference type="NCBI Taxonomy" id="403935"/>
    <lineage>
        <taxon>Bacteria</taxon>
        <taxon>Bacillati</taxon>
        <taxon>Actinomycetota</taxon>
        <taxon>Actinomycetes</taxon>
        <taxon>Kitasatosporales</taxon>
        <taxon>Streptomycetaceae</taxon>
        <taxon>Streptomyces</taxon>
    </lineage>
</organism>
<protein>
    <recommendedName>
        <fullName evidence="1">CBS domain-containing protein</fullName>
    </recommendedName>
</protein>
<dbReference type="Gene3D" id="3.10.580.10">
    <property type="entry name" value="CBS-domain"/>
    <property type="match status" value="1"/>
</dbReference>
<dbReference type="Pfam" id="PF00571">
    <property type="entry name" value="CBS"/>
    <property type="match status" value="2"/>
</dbReference>
<gene>
    <name evidence="2" type="ORF">SAMN05216481_11974</name>
</gene>
<dbReference type="STRING" id="403935.SAMN05216481_11974"/>
<dbReference type="RefSeq" id="WP_093663019.1">
    <property type="nucleotide sequence ID" value="NZ_FOET01000019.1"/>
</dbReference>
<keyword evidence="3" id="KW-1185">Reference proteome</keyword>
<evidence type="ECO:0000259" key="1">
    <source>
        <dbReference type="Pfam" id="PF00571"/>
    </source>
</evidence>
<dbReference type="InterPro" id="IPR046342">
    <property type="entry name" value="CBS_dom_sf"/>
</dbReference>